<sequence>MKNQARTRTVRWRVDKTSSTGFAVLTHQGDADAVDVQVQMSRGTDVPFIYAGLGFRQIAAGAVLRLARHSQDPSLPSWNVVTVTWREGNRWERRRLHRWQGVLSPDTSIHPSRRSLVSASSGIRVPSPRRPL</sequence>
<name>A0A2P2C3G0_9ZZZZ</name>
<protein>
    <submittedName>
        <fullName evidence="2">Uncharacterized protein</fullName>
    </submittedName>
</protein>
<feature type="compositionally biased region" description="Polar residues" evidence="1">
    <location>
        <begin position="110"/>
        <end position="121"/>
    </location>
</feature>
<organism evidence="2">
    <name type="scientific">metagenome</name>
    <dbReference type="NCBI Taxonomy" id="256318"/>
    <lineage>
        <taxon>unclassified sequences</taxon>
        <taxon>metagenomes</taxon>
    </lineage>
</organism>
<dbReference type="AlphaFoldDB" id="A0A2P2C3G0"/>
<reference evidence="2" key="1">
    <citation type="submission" date="2015-08" db="EMBL/GenBank/DDBJ databases">
        <authorList>
            <person name="Babu N.S."/>
            <person name="Beckwith C.J."/>
            <person name="Beseler K.G."/>
            <person name="Brison A."/>
            <person name="Carone J.V."/>
            <person name="Caskin T.P."/>
            <person name="Diamond M."/>
            <person name="Durham M.E."/>
            <person name="Foxe J.M."/>
            <person name="Go M."/>
            <person name="Henderson B.A."/>
            <person name="Jones I.B."/>
            <person name="McGettigan J.A."/>
            <person name="Micheletti S.J."/>
            <person name="Nasrallah M.E."/>
            <person name="Ortiz D."/>
            <person name="Piller C.R."/>
            <person name="Privatt S.R."/>
            <person name="Schneider S.L."/>
            <person name="Sharp S."/>
            <person name="Smith T.C."/>
            <person name="Stanton J.D."/>
            <person name="Ullery H.E."/>
            <person name="Wilson R.J."/>
            <person name="Serrano M.G."/>
            <person name="Buck G."/>
            <person name="Lee V."/>
            <person name="Wang Y."/>
            <person name="Carvalho R."/>
            <person name="Voegtly L."/>
            <person name="Shi R."/>
            <person name="Duckworth R."/>
            <person name="Johnson A."/>
            <person name="Loviza R."/>
            <person name="Walstead R."/>
            <person name="Shah Z."/>
            <person name="Kiflezghi M."/>
            <person name="Wade K."/>
            <person name="Ball S.L."/>
            <person name="Bradley K.W."/>
            <person name="Asai D.J."/>
            <person name="Bowman C.A."/>
            <person name="Russell D.A."/>
            <person name="Pope W.H."/>
            <person name="Jacobs-Sera D."/>
            <person name="Hendrix R.W."/>
            <person name="Hatfull G.F."/>
        </authorList>
    </citation>
    <scope>NUCLEOTIDE SEQUENCE</scope>
</reference>
<proteinExistence type="predicted"/>
<evidence type="ECO:0000313" key="2">
    <source>
        <dbReference type="EMBL" id="CUR55262.1"/>
    </source>
</evidence>
<gene>
    <name evidence="2" type="ORF">NOCA2240034</name>
</gene>
<evidence type="ECO:0000256" key="1">
    <source>
        <dbReference type="SAM" id="MobiDB-lite"/>
    </source>
</evidence>
<accession>A0A2P2C3G0</accession>
<dbReference type="EMBL" id="CZKA01000017">
    <property type="protein sequence ID" value="CUR55262.1"/>
    <property type="molecule type" value="Genomic_DNA"/>
</dbReference>
<feature type="region of interest" description="Disordered" evidence="1">
    <location>
        <begin position="110"/>
        <end position="132"/>
    </location>
</feature>